<dbReference type="AlphaFoldDB" id="A0A6C0J140"/>
<dbReference type="EMBL" id="MN740292">
    <property type="protein sequence ID" value="QHT98376.1"/>
    <property type="molecule type" value="Genomic_DNA"/>
</dbReference>
<name>A0A6C0J140_9ZZZZ</name>
<evidence type="ECO:0000313" key="1">
    <source>
        <dbReference type="EMBL" id="QHT98376.1"/>
    </source>
</evidence>
<dbReference type="Pfam" id="PF19196">
    <property type="entry name" value="DUF5871"/>
    <property type="match status" value="1"/>
</dbReference>
<protein>
    <submittedName>
        <fullName evidence="1">Uncharacterized protein</fullName>
    </submittedName>
</protein>
<proteinExistence type="predicted"/>
<sequence length="234" mass="26448">MSLTIQQSSEFSPANVQFSKLRKNKNGGKAVYLNAGDNKKLYLQFPFMRSPYGMSAFTDESTGRTSYSLDLSFDPDNEEAMALHEKLKELDDIIVNTVAANSQEWLGKEFNVEVLKQALYKPMVRPGKEQYPSTIKLKILTKPDGTFVPESYSMQKQAVPLDSIEKGNKAMAIVDLNQIWFIDNKFGVTIRLQQALFEQSAKLPSFAFQGVNLPDDDLQVDVEDEDEIEEVDDQ</sequence>
<reference evidence="1" key="1">
    <citation type="journal article" date="2020" name="Nature">
        <title>Giant virus diversity and host interactions through global metagenomics.</title>
        <authorList>
            <person name="Schulz F."/>
            <person name="Roux S."/>
            <person name="Paez-Espino D."/>
            <person name="Jungbluth S."/>
            <person name="Walsh D.A."/>
            <person name="Denef V.J."/>
            <person name="McMahon K.D."/>
            <person name="Konstantinidis K.T."/>
            <person name="Eloe-Fadrosh E.A."/>
            <person name="Kyrpides N.C."/>
            <person name="Woyke T."/>
        </authorList>
    </citation>
    <scope>NUCLEOTIDE SEQUENCE</scope>
    <source>
        <strain evidence="1">GVMAG-M-3300025652-16</strain>
    </source>
</reference>
<organism evidence="1">
    <name type="scientific">viral metagenome</name>
    <dbReference type="NCBI Taxonomy" id="1070528"/>
    <lineage>
        <taxon>unclassified sequences</taxon>
        <taxon>metagenomes</taxon>
        <taxon>organismal metagenomes</taxon>
    </lineage>
</organism>
<accession>A0A6C0J140</accession>
<dbReference type="InterPro" id="IPR043804">
    <property type="entry name" value="DUF5871"/>
</dbReference>